<dbReference type="FunFam" id="3.30.160.60:FF:000125">
    <property type="entry name" value="Putative zinc finger protein 143"/>
    <property type="match status" value="1"/>
</dbReference>
<dbReference type="PANTHER" id="PTHR14003">
    <property type="entry name" value="TRANSCRIPTIONAL REPRESSOR PROTEIN YY"/>
    <property type="match status" value="1"/>
</dbReference>
<dbReference type="GO" id="GO:0000978">
    <property type="term" value="F:RNA polymerase II cis-regulatory region sequence-specific DNA binding"/>
    <property type="evidence" value="ECO:0007669"/>
    <property type="project" value="TreeGrafter"/>
</dbReference>
<evidence type="ECO:0000256" key="6">
    <source>
        <dbReference type="SAM" id="MobiDB-lite"/>
    </source>
</evidence>
<feature type="compositionally biased region" description="Basic and acidic residues" evidence="6">
    <location>
        <begin position="986"/>
        <end position="997"/>
    </location>
</feature>
<feature type="region of interest" description="Disordered" evidence="6">
    <location>
        <begin position="1"/>
        <end position="58"/>
    </location>
</feature>
<feature type="region of interest" description="Disordered" evidence="6">
    <location>
        <begin position="437"/>
        <end position="469"/>
    </location>
</feature>
<dbReference type="GeneID" id="109470005"/>
<feature type="domain" description="C2H2-type" evidence="7">
    <location>
        <begin position="524"/>
        <end position="553"/>
    </location>
</feature>
<evidence type="ECO:0000256" key="2">
    <source>
        <dbReference type="ARBA" id="ARBA00022737"/>
    </source>
</evidence>
<reference evidence="9" key="1">
    <citation type="submission" date="2025-08" db="UniProtKB">
        <authorList>
            <consortium name="RefSeq"/>
        </authorList>
    </citation>
    <scope>IDENTIFICATION</scope>
    <source>
        <tissue evidence="9">Gonad</tissue>
    </source>
</reference>
<feature type="domain" description="C2H2-type" evidence="7">
    <location>
        <begin position="584"/>
        <end position="613"/>
    </location>
</feature>
<dbReference type="SUPFAM" id="SSF57667">
    <property type="entry name" value="beta-beta-alpha zinc fingers"/>
    <property type="match status" value="6"/>
</dbReference>
<feature type="domain" description="C2H2-type" evidence="7">
    <location>
        <begin position="646"/>
        <end position="675"/>
    </location>
</feature>
<proteinExistence type="predicted"/>
<feature type="compositionally biased region" description="Polar residues" evidence="6">
    <location>
        <begin position="1"/>
        <end position="14"/>
    </location>
</feature>
<keyword evidence="2" id="KW-0677">Repeat</keyword>
<feature type="compositionally biased region" description="Polar residues" evidence="6">
    <location>
        <begin position="215"/>
        <end position="233"/>
    </location>
</feature>
<dbReference type="GO" id="GO:0008270">
    <property type="term" value="F:zinc ion binding"/>
    <property type="evidence" value="ECO:0007669"/>
    <property type="project" value="UniProtKB-KW"/>
</dbReference>
<keyword evidence="3 5" id="KW-0863">Zinc-finger</keyword>
<dbReference type="PANTHER" id="PTHR14003:SF19">
    <property type="entry name" value="YY2 TRANSCRIPTION FACTOR"/>
    <property type="match status" value="1"/>
</dbReference>
<dbReference type="Pfam" id="PF00096">
    <property type="entry name" value="zf-C2H2"/>
    <property type="match status" value="5"/>
</dbReference>
<name>A0A6P4Z440_BRABE</name>
<dbReference type="PROSITE" id="PS50157">
    <property type="entry name" value="ZINC_FINGER_C2H2_2"/>
    <property type="match status" value="10"/>
</dbReference>
<dbReference type="RefSeq" id="XP_019624346.1">
    <property type="nucleotide sequence ID" value="XM_019768787.1"/>
</dbReference>
<dbReference type="OrthoDB" id="6277246at2759"/>
<keyword evidence="1" id="KW-0479">Metal-binding</keyword>
<evidence type="ECO:0000256" key="4">
    <source>
        <dbReference type="ARBA" id="ARBA00022833"/>
    </source>
</evidence>
<feature type="compositionally biased region" description="Low complexity" evidence="6">
    <location>
        <begin position="448"/>
        <end position="463"/>
    </location>
</feature>
<feature type="domain" description="C2H2-type" evidence="7">
    <location>
        <begin position="736"/>
        <end position="766"/>
    </location>
</feature>
<feature type="domain" description="C2H2-type" evidence="7">
    <location>
        <begin position="494"/>
        <end position="523"/>
    </location>
</feature>
<dbReference type="GO" id="GO:0000981">
    <property type="term" value="F:DNA-binding transcription factor activity, RNA polymerase II-specific"/>
    <property type="evidence" value="ECO:0007669"/>
    <property type="project" value="TreeGrafter"/>
</dbReference>
<protein>
    <submittedName>
        <fullName evidence="9">Zinc finger protein ZXDC-like</fullName>
    </submittedName>
</protein>
<dbReference type="KEGG" id="bbel:109470005"/>
<feature type="domain" description="C2H2-type" evidence="7">
    <location>
        <begin position="706"/>
        <end position="735"/>
    </location>
</feature>
<gene>
    <name evidence="9" type="primary">LOC109470005</name>
</gene>
<dbReference type="InterPro" id="IPR013087">
    <property type="entry name" value="Znf_C2H2_type"/>
</dbReference>
<dbReference type="InterPro" id="IPR036236">
    <property type="entry name" value="Znf_C2H2_sf"/>
</dbReference>
<dbReference type="FunFam" id="3.30.160.60:FF:002343">
    <property type="entry name" value="Zinc finger protein 33A"/>
    <property type="match status" value="1"/>
</dbReference>
<dbReference type="GO" id="GO:0031519">
    <property type="term" value="C:PcG protein complex"/>
    <property type="evidence" value="ECO:0007669"/>
    <property type="project" value="TreeGrafter"/>
</dbReference>
<feature type="region of interest" description="Disordered" evidence="6">
    <location>
        <begin position="185"/>
        <end position="235"/>
    </location>
</feature>
<dbReference type="PROSITE" id="PS00028">
    <property type="entry name" value="ZINC_FINGER_C2H2_1"/>
    <property type="match status" value="10"/>
</dbReference>
<dbReference type="AlphaFoldDB" id="A0A6P4Z440"/>
<evidence type="ECO:0000256" key="5">
    <source>
        <dbReference type="PROSITE-ProRule" id="PRU00042"/>
    </source>
</evidence>
<accession>A0A6P4Z440</accession>
<dbReference type="SMART" id="SM00355">
    <property type="entry name" value="ZnF_C2H2"/>
    <property type="match status" value="10"/>
</dbReference>
<dbReference type="GO" id="GO:0005667">
    <property type="term" value="C:transcription regulator complex"/>
    <property type="evidence" value="ECO:0007669"/>
    <property type="project" value="TreeGrafter"/>
</dbReference>
<feature type="domain" description="C2H2-type" evidence="7">
    <location>
        <begin position="615"/>
        <end position="644"/>
    </location>
</feature>
<dbReference type="FunFam" id="3.30.160.60:FF:000007">
    <property type="entry name" value="Basic krueppel-like factor 3"/>
    <property type="match status" value="2"/>
</dbReference>
<keyword evidence="4" id="KW-0862">Zinc</keyword>
<feature type="domain" description="C2H2-type" evidence="7">
    <location>
        <begin position="554"/>
        <end position="583"/>
    </location>
</feature>
<evidence type="ECO:0000313" key="8">
    <source>
        <dbReference type="Proteomes" id="UP000515135"/>
    </source>
</evidence>
<feature type="domain" description="C2H2-type" evidence="7">
    <location>
        <begin position="772"/>
        <end position="797"/>
    </location>
</feature>
<feature type="compositionally biased region" description="Polar residues" evidence="6">
    <location>
        <begin position="437"/>
        <end position="447"/>
    </location>
</feature>
<feature type="domain" description="C2H2-type" evidence="7">
    <location>
        <begin position="676"/>
        <end position="705"/>
    </location>
</feature>
<dbReference type="GO" id="GO:0000785">
    <property type="term" value="C:chromatin"/>
    <property type="evidence" value="ECO:0007669"/>
    <property type="project" value="TreeGrafter"/>
</dbReference>
<keyword evidence="8" id="KW-1185">Reference proteome</keyword>
<sequence>MEWQGHPTTVQPSAGQHGGLRGLHTPTEQNGGREGDFPSELTQKRTTASLEVAAGSSQDGGATQYVYVAAEASETDPQGSSQTLTYTQAGIVSEISATEGNNSVILHVAEGKGTQEEQVIVAGRQDGGRGSGNGGEDSTGQVFVIIPLGMLHEVDGKGEGGGGNWEGARQQVATGYEVDGGQTVALALPNTNPPPSHPARTEVGQGSREEGGQVPEQNASTQEGGASQLSSQDRACLEELERGSQLSAEEKELLEESTQQAGIQIHELDFQASSNVNSTTLMTPQELERMPEHGLEFEESVGPKESEERGRADAIQNEGIINFNPTDNRLLVTARPDGSMLQGVRNVAATSGTPGSDVVFTSVVSSNQVNHILKVDSEGNLILPTTDVSGALLTGSSNSGISLGDVNVSVQPTSIILQNSGTSSIILNAGPSGLSVTSGNSSTPLDLSNTTETDDNSTNNGKNKSTKDMYTIDNSYAGGTTLDASKEESPTQVYICPEQGCGKICSKKAKFRLHMLSHTGERPYKCSYEGCLWAFTTAYKLKRHEQSHDGSKLYKCELADCGKRFTTIYNLNHHMKGHYNQNVEVCTYENCGQTFKSKYKLQMHMRKHIPPDRPFRCDFPGCGKTFVTASSFGSHHRIHEKEETEFTCSFEGCNKKFDKACRLKLHMRSHTGERPFVCSVEGCGWSFVCVSKLKRHMSKHTGDRKFMCPEEGCGKCFTRSEHLKGHMITHSGDRPYKCSFPDCDASFSARSSLYVHTKKHNEGLEPKPPTVYNCPVDGCDKTYRNKSSLNSHILKIHLPGFTQEDLQGVDLMAAAASLNTLGLETPVTASASVSSLPLASAVDTFPVTAADSFSSVTQPGVAKASDMSFEGQEQRVSDLMVTSTVDDHITTSFPTEIMSQHMGSNVVTQFVVNSSLSSPPHTFTGVATTQEQDPIPITPTSDLDAASIFQENRSGSARTDFRFRSKRNRQAAITLNRSLSMDSFTDIDKDGDGRDHSLSPSNSDIAPFSPGDVVITSSRSFSAGDLIMTSSAITLRDPNTGSHYVQTQLLQDDPPGDADMTFNPDNLQLPPHNSQTPIPPDLPVNILQEPPSHPDTDLEETMDVDATEAFHLEPAVTSASGVNQFTESTINLQDLE</sequence>
<organism evidence="8 9">
    <name type="scientific">Branchiostoma belcheri</name>
    <name type="common">Amphioxus</name>
    <dbReference type="NCBI Taxonomy" id="7741"/>
    <lineage>
        <taxon>Eukaryota</taxon>
        <taxon>Metazoa</taxon>
        <taxon>Chordata</taxon>
        <taxon>Cephalochordata</taxon>
        <taxon>Leptocardii</taxon>
        <taxon>Amphioxiformes</taxon>
        <taxon>Branchiostomatidae</taxon>
        <taxon>Branchiostoma</taxon>
    </lineage>
</organism>
<dbReference type="Proteomes" id="UP000515135">
    <property type="component" value="Unplaced"/>
</dbReference>
<feature type="compositionally biased region" description="Polar residues" evidence="6">
    <location>
        <begin position="40"/>
        <end position="58"/>
    </location>
</feature>
<evidence type="ECO:0000256" key="3">
    <source>
        <dbReference type="ARBA" id="ARBA00022771"/>
    </source>
</evidence>
<evidence type="ECO:0000259" key="7">
    <source>
        <dbReference type="PROSITE" id="PS50157"/>
    </source>
</evidence>
<evidence type="ECO:0000256" key="1">
    <source>
        <dbReference type="ARBA" id="ARBA00022723"/>
    </source>
</evidence>
<feature type="region of interest" description="Disordered" evidence="6">
    <location>
        <begin position="983"/>
        <end position="1005"/>
    </location>
</feature>
<dbReference type="Gene3D" id="3.30.160.60">
    <property type="entry name" value="Classic Zinc Finger"/>
    <property type="match status" value="10"/>
</dbReference>
<evidence type="ECO:0000313" key="9">
    <source>
        <dbReference type="RefSeq" id="XP_019624346.1"/>
    </source>
</evidence>